<name>A0A0S8JY58_UNCW3</name>
<reference evidence="3 4" key="1">
    <citation type="journal article" date="2015" name="Microbiome">
        <title>Genomic resolution of linkages in carbon, nitrogen, and sulfur cycling among widespread estuary sediment bacteria.</title>
        <authorList>
            <person name="Baker B.J."/>
            <person name="Lazar C.S."/>
            <person name="Teske A.P."/>
            <person name="Dick G.J."/>
        </authorList>
    </citation>
    <scope>NUCLEOTIDE SEQUENCE [LARGE SCALE GENOMIC DNA]</scope>
    <source>
        <strain evidence="3">SM1_77</strain>
    </source>
</reference>
<dbReference type="PANTHER" id="PTHR22953:SF153">
    <property type="entry name" value="PURPLE ACID PHOSPHATASE"/>
    <property type="match status" value="1"/>
</dbReference>
<comment type="caution">
    <text evidence="3">The sequence shown here is derived from an EMBL/GenBank/DDBJ whole genome shotgun (WGS) entry which is preliminary data.</text>
</comment>
<dbReference type="PROSITE" id="PS51257">
    <property type="entry name" value="PROKAR_LIPOPROTEIN"/>
    <property type="match status" value="1"/>
</dbReference>
<dbReference type="InterPro" id="IPR008963">
    <property type="entry name" value="Purple_acid_Pase-like_N"/>
</dbReference>
<dbReference type="PANTHER" id="PTHR22953">
    <property type="entry name" value="ACID PHOSPHATASE RELATED"/>
    <property type="match status" value="1"/>
</dbReference>
<protein>
    <recommendedName>
        <fullName evidence="2">Calcineurin-like phosphoesterase domain-containing protein</fullName>
    </recommendedName>
</protein>
<dbReference type="InterPro" id="IPR004843">
    <property type="entry name" value="Calcineurin-like_PHP"/>
</dbReference>
<accession>A0A0S8JY58</accession>
<dbReference type="EMBL" id="LJVE01000036">
    <property type="protein sequence ID" value="KPL14758.1"/>
    <property type="molecule type" value="Genomic_DNA"/>
</dbReference>
<dbReference type="InterPro" id="IPR039331">
    <property type="entry name" value="PAPs-like"/>
</dbReference>
<dbReference type="Proteomes" id="UP000050975">
    <property type="component" value="Unassembled WGS sequence"/>
</dbReference>
<evidence type="ECO:0000259" key="2">
    <source>
        <dbReference type="Pfam" id="PF00149"/>
    </source>
</evidence>
<sequence>MNKHVLQRVCLILVVGSSCIFENPAYTQTTENYGLPVKDPAFDNYPEDAFYGVRNMLSIEQLHSCIKGGCQEGLLFDIGGVTTLLDGKEIDPASVYGHIYVGPFPFESQEVDYTYHRFRSHSVIENGKGILKIAYLLQSSHNSEDWINDGKVVVRFEIYLETAGQDQELGIYDTYVSFRKEGDAYVKIPTVIEGPFVNMITSDDPTSMIVSFRTDSAVIARVVVNENKVFSDDRPLRRHEIKVVDLTPNTKYDYYVKVGETKTKIYSFKTAPTRGEGNMCFAYIGDSREGIGTGECNFMGVNRKTLERIINLAYLKKADFFLVGGDLVNGYTAVKEDFVDQLYAWKQSVAGFFHERPMYTGIGNHEALLRVFDDGSRYGISLDRWPYDTESAEAVFAQEFVNPENGPEPNDIRRPSYKENVYSFQYGPVKVISFNNNYWVSYNSDRYGGCPEGYILEDQLNWIIGELEEAERDEAVKYVILFAQEPVFPNGGHIDDAMWYEGDNAIRAYSYDSGTKELRPGKLGIVEVRDELVRAISRCSKVAAVLGADEHSYSRVLISKNVPIGNIRKDDKNENGKIGDDSEVFSSLPDLRYATWYFSAGDAGAPYYSEEKTPWNSYWKGQKDTEKYYYYSSQEHVLIFNADAQKISVAAYNPYGEMIDSIDDLLRDK</sequence>
<keyword evidence="1" id="KW-0732">Signal</keyword>
<dbReference type="GO" id="GO:0003993">
    <property type="term" value="F:acid phosphatase activity"/>
    <property type="evidence" value="ECO:0007669"/>
    <property type="project" value="InterPro"/>
</dbReference>
<dbReference type="SUPFAM" id="SSF49363">
    <property type="entry name" value="Purple acid phosphatase, N-terminal domain"/>
    <property type="match status" value="1"/>
</dbReference>
<feature type="domain" description="Calcineurin-like phosphoesterase" evidence="2">
    <location>
        <begin position="302"/>
        <end position="399"/>
    </location>
</feature>
<dbReference type="Gene3D" id="3.60.21.10">
    <property type="match status" value="1"/>
</dbReference>
<dbReference type="SUPFAM" id="SSF56300">
    <property type="entry name" value="Metallo-dependent phosphatases"/>
    <property type="match status" value="1"/>
</dbReference>
<organism evidence="3 4">
    <name type="scientific">candidate division WOR_3 bacterium SM1_77</name>
    <dbReference type="NCBI Taxonomy" id="1703778"/>
    <lineage>
        <taxon>Bacteria</taxon>
        <taxon>Bacteria division WOR-3</taxon>
    </lineage>
</organism>
<dbReference type="AlphaFoldDB" id="A0A0S8JY58"/>
<gene>
    <name evidence="3" type="ORF">AMJ74_02755</name>
</gene>
<dbReference type="Gene3D" id="2.60.40.380">
    <property type="entry name" value="Purple acid phosphatase-like, N-terminal"/>
    <property type="match status" value="1"/>
</dbReference>
<proteinExistence type="predicted"/>
<dbReference type="InterPro" id="IPR029052">
    <property type="entry name" value="Metallo-depent_PP-like"/>
</dbReference>
<evidence type="ECO:0000313" key="4">
    <source>
        <dbReference type="Proteomes" id="UP000050975"/>
    </source>
</evidence>
<evidence type="ECO:0000256" key="1">
    <source>
        <dbReference type="ARBA" id="ARBA00022729"/>
    </source>
</evidence>
<dbReference type="GO" id="GO:0046872">
    <property type="term" value="F:metal ion binding"/>
    <property type="evidence" value="ECO:0007669"/>
    <property type="project" value="InterPro"/>
</dbReference>
<dbReference type="Pfam" id="PF00149">
    <property type="entry name" value="Metallophos"/>
    <property type="match status" value="1"/>
</dbReference>
<evidence type="ECO:0000313" key="3">
    <source>
        <dbReference type="EMBL" id="KPL14758.1"/>
    </source>
</evidence>